<dbReference type="EMBL" id="JEOB01000001">
    <property type="protein sequence ID" value="EXM40380.1"/>
    <property type="molecule type" value="Genomic_DNA"/>
</dbReference>
<reference evidence="2 3" key="1">
    <citation type="submission" date="2013-06" db="EMBL/GenBank/DDBJ databases">
        <title>Rumen cellulosomics: divergent fiber-degrading strategies revealed by comparative genome-wide analysis of six Ruminococcal strains.</title>
        <authorList>
            <person name="Dassa B."/>
            <person name="Borovok I."/>
            <person name="Lamed R."/>
            <person name="Flint H."/>
            <person name="Yeoman C.J."/>
            <person name="White B."/>
            <person name="Bayer E.A."/>
        </authorList>
    </citation>
    <scope>NUCLEOTIDE SEQUENCE [LARGE SCALE GENOMIC DNA]</scope>
    <source>
        <strain evidence="2 3">SY3</strain>
    </source>
</reference>
<evidence type="ECO:0000313" key="2">
    <source>
        <dbReference type="EMBL" id="EXM40380.1"/>
    </source>
</evidence>
<evidence type="ECO:0000259" key="1">
    <source>
        <dbReference type="PROSITE" id="PS51502"/>
    </source>
</evidence>
<dbReference type="SMART" id="SM00886">
    <property type="entry name" value="Dabb"/>
    <property type="match status" value="1"/>
</dbReference>
<dbReference type="PANTHER" id="PTHR37832:SF1">
    <property type="entry name" value="STRESS-RESPONSE A_B BARREL DOMAIN-CONTAINING PROTEIN"/>
    <property type="match status" value="1"/>
</dbReference>
<organism evidence="2 3">
    <name type="scientific">Ruminococcus albus SY3</name>
    <dbReference type="NCBI Taxonomy" id="1341156"/>
    <lineage>
        <taxon>Bacteria</taxon>
        <taxon>Bacillati</taxon>
        <taxon>Bacillota</taxon>
        <taxon>Clostridia</taxon>
        <taxon>Eubacteriales</taxon>
        <taxon>Oscillospiraceae</taxon>
        <taxon>Ruminococcus</taxon>
    </lineage>
</organism>
<proteinExistence type="predicted"/>
<evidence type="ECO:0000313" key="3">
    <source>
        <dbReference type="Proteomes" id="UP000021369"/>
    </source>
</evidence>
<gene>
    <name evidence="2" type="ORF">RASY3_00310</name>
</gene>
<accession>A0A011WTN0</accession>
<dbReference type="OrthoDB" id="9808130at2"/>
<dbReference type="AlphaFoldDB" id="A0A011WTN0"/>
<dbReference type="SUPFAM" id="SSF54909">
    <property type="entry name" value="Dimeric alpha+beta barrel"/>
    <property type="match status" value="1"/>
</dbReference>
<dbReference type="InterPro" id="IPR013097">
    <property type="entry name" value="Dabb"/>
</dbReference>
<keyword evidence="3" id="KW-1185">Reference proteome</keyword>
<dbReference type="RefSeq" id="WP_013498945.1">
    <property type="nucleotide sequence ID" value="NZ_JEOB01000001.1"/>
</dbReference>
<feature type="domain" description="Stress-response A/B barrel" evidence="1">
    <location>
        <begin position="2"/>
        <end position="94"/>
    </location>
</feature>
<dbReference type="Pfam" id="PF07876">
    <property type="entry name" value="Dabb"/>
    <property type="match status" value="1"/>
</dbReference>
<sequence>MIRHICMFKLKNENKDALIKEFCERAESLKAIPQLKRYEVVYNDKRTPDSNYDVSLIFDFDSVEDLNAYQTSDTHINFGKFVATVKEERACIDYEF</sequence>
<name>A0A011WTN0_RUMAL</name>
<dbReference type="PROSITE" id="PS51502">
    <property type="entry name" value="S_R_A_B_BARREL"/>
    <property type="match status" value="1"/>
</dbReference>
<protein>
    <submittedName>
        <fullName evidence="2">Stress protein</fullName>
    </submittedName>
</protein>
<dbReference type="PANTHER" id="PTHR37832">
    <property type="entry name" value="BLL2683 PROTEIN"/>
    <property type="match status" value="1"/>
</dbReference>
<dbReference type="PATRIC" id="fig|1341156.4.peg.599"/>
<dbReference type="Gene3D" id="3.30.70.100">
    <property type="match status" value="1"/>
</dbReference>
<comment type="caution">
    <text evidence="2">The sequence shown here is derived from an EMBL/GenBank/DDBJ whole genome shotgun (WGS) entry which is preliminary data.</text>
</comment>
<dbReference type="Proteomes" id="UP000021369">
    <property type="component" value="Unassembled WGS sequence"/>
</dbReference>
<dbReference type="InterPro" id="IPR011008">
    <property type="entry name" value="Dimeric_a/b-barrel"/>
</dbReference>